<reference evidence="1 2" key="1">
    <citation type="journal article" date="2012" name="Proc. Natl. Acad. Sci. U.S.A.">
        <title>Comparative genomics of Ceriporiopsis subvermispora and Phanerochaete chrysosporium provide insight into selective ligninolysis.</title>
        <authorList>
            <person name="Fernandez-Fueyo E."/>
            <person name="Ruiz-Duenas F.J."/>
            <person name="Ferreira P."/>
            <person name="Floudas D."/>
            <person name="Hibbett D.S."/>
            <person name="Canessa P."/>
            <person name="Larrondo L.F."/>
            <person name="James T.Y."/>
            <person name="Seelenfreund D."/>
            <person name="Lobos S."/>
            <person name="Polanco R."/>
            <person name="Tello M."/>
            <person name="Honda Y."/>
            <person name="Watanabe T."/>
            <person name="Watanabe T."/>
            <person name="Ryu J.S."/>
            <person name="Kubicek C.P."/>
            <person name="Schmoll M."/>
            <person name="Gaskell J."/>
            <person name="Hammel K.E."/>
            <person name="St John F.J."/>
            <person name="Vanden Wymelenberg A."/>
            <person name="Sabat G."/>
            <person name="Splinter BonDurant S."/>
            <person name="Syed K."/>
            <person name="Yadav J.S."/>
            <person name="Doddapaneni H."/>
            <person name="Subramanian V."/>
            <person name="Lavin J.L."/>
            <person name="Oguiza J.A."/>
            <person name="Perez G."/>
            <person name="Pisabarro A.G."/>
            <person name="Ramirez L."/>
            <person name="Santoyo F."/>
            <person name="Master E."/>
            <person name="Coutinho P.M."/>
            <person name="Henrissat B."/>
            <person name="Lombard V."/>
            <person name="Magnuson J.K."/>
            <person name="Kuees U."/>
            <person name="Hori C."/>
            <person name="Igarashi K."/>
            <person name="Samejima M."/>
            <person name="Held B.W."/>
            <person name="Barry K.W."/>
            <person name="LaButti K.M."/>
            <person name="Lapidus A."/>
            <person name="Lindquist E.A."/>
            <person name="Lucas S.M."/>
            <person name="Riley R."/>
            <person name="Salamov A.A."/>
            <person name="Hoffmeister D."/>
            <person name="Schwenk D."/>
            <person name="Hadar Y."/>
            <person name="Yarden O."/>
            <person name="de Vries R.P."/>
            <person name="Wiebenga A."/>
            <person name="Stenlid J."/>
            <person name="Eastwood D."/>
            <person name="Grigoriev I.V."/>
            <person name="Berka R.M."/>
            <person name="Blanchette R.A."/>
            <person name="Kersten P."/>
            <person name="Martinez A.T."/>
            <person name="Vicuna R."/>
            <person name="Cullen D."/>
        </authorList>
    </citation>
    <scope>NUCLEOTIDE SEQUENCE [LARGE SCALE GENOMIC DNA]</scope>
    <source>
        <strain evidence="1 2">B</strain>
    </source>
</reference>
<organism evidence="1 2">
    <name type="scientific">Ceriporiopsis subvermispora (strain B)</name>
    <name type="common">White-rot fungus</name>
    <name type="synonym">Gelatoporia subvermispora</name>
    <dbReference type="NCBI Taxonomy" id="914234"/>
    <lineage>
        <taxon>Eukaryota</taxon>
        <taxon>Fungi</taxon>
        <taxon>Dikarya</taxon>
        <taxon>Basidiomycota</taxon>
        <taxon>Agaricomycotina</taxon>
        <taxon>Agaricomycetes</taxon>
        <taxon>Polyporales</taxon>
        <taxon>Gelatoporiaceae</taxon>
        <taxon>Gelatoporia</taxon>
    </lineage>
</organism>
<evidence type="ECO:0000313" key="2">
    <source>
        <dbReference type="Proteomes" id="UP000016930"/>
    </source>
</evidence>
<dbReference type="EMBL" id="KB445798">
    <property type="protein sequence ID" value="EMD36343.1"/>
    <property type="molecule type" value="Genomic_DNA"/>
</dbReference>
<dbReference type="AlphaFoldDB" id="M2QH29"/>
<name>M2QH29_CERS8</name>
<proteinExistence type="predicted"/>
<protein>
    <submittedName>
        <fullName evidence="1">Uncharacterized protein</fullName>
    </submittedName>
</protein>
<dbReference type="Proteomes" id="UP000016930">
    <property type="component" value="Unassembled WGS sequence"/>
</dbReference>
<gene>
    <name evidence="1" type="ORF">CERSUDRAFT_115312</name>
</gene>
<keyword evidence="2" id="KW-1185">Reference proteome</keyword>
<sequence>MNDFRPTPRPTGRASCCCPSQSQVHGRSVSHAARRRMRTSPCTRIILCQAFTIGVQRLTVHRLGA</sequence>
<dbReference type="HOGENOM" id="CLU_2849498_0_0_1"/>
<evidence type="ECO:0000313" key="1">
    <source>
        <dbReference type="EMBL" id="EMD36343.1"/>
    </source>
</evidence>
<accession>M2QH29</accession>